<keyword evidence="3" id="KW-0489">Methyltransferase</keyword>
<accession>A0A2U2J6F8</accession>
<gene>
    <name evidence="3" type="ORF">DF286_08545</name>
</gene>
<feature type="domain" description="Methyltransferase" evidence="2">
    <location>
        <begin position="62"/>
        <end position="170"/>
    </location>
</feature>
<dbReference type="InterPro" id="IPR016980">
    <property type="entry name" value="S-AdoMet-dep_MeTrfase_Alr7345"/>
</dbReference>
<dbReference type="CDD" id="cd02440">
    <property type="entry name" value="AdoMet_MTases"/>
    <property type="match status" value="1"/>
</dbReference>
<sequence length="250" mass="26977">MKALMMAMALALPTMGVEAAPADVAAAVAATDRPAEAVKLDESRRPAEVLTFLGLEKGEDALDLFTGTGYYAEIMGRAVGPEGSVVAWEPANFYDEKAKETLAAVTARVPNVRVHVAPATAPALPENSFDFAMLHLNYHDAYWESEKYKFPRLDPAAFLGAIHAAMKPGGTVGVIDHVATPGGDTREVVEALHRIDPAVIRADFERAGFVFDGESDLLRNPDDDHAKSVFDPAVRGKTDRVVYRFRKPAA</sequence>
<dbReference type="OrthoDB" id="9342567at2"/>
<feature type="signal peptide" evidence="1">
    <location>
        <begin position="1"/>
        <end position="19"/>
    </location>
</feature>
<evidence type="ECO:0000313" key="3">
    <source>
        <dbReference type="EMBL" id="PWG03926.1"/>
    </source>
</evidence>
<dbReference type="EMBL" id="QFFF01000001">
    <property type="protein sequence ID" value="PWG03926.1"/>
    <property type="molecule type" value="Genomic_DNA"/>
</dbReference>
<evidence type="ECO:0000259" key="2">
    <source>
        <dbReference type="Pfam" id="PF13649"/>
    </source>
</evidence>
<keyword evidence="1" id="KW-0732">Signal</keyword>
<dbReference type="Pfam" id="PF13649">
    <property type="entry name" value="Methyltransf_25"/>
    <property type="match status" value="1"/>
</dbReference>
<proteinExistence type="predicted"/>
<dbReference type="SUPFAM" id="SSF53335">
    <property type="entry name" value="S-adenosyl-L-methionine-dependent methyltransferases"/>
    <property type="match status" value="1"/>
</dbReference>
<feature type="chain" id="PRO_5015744648" evidence="1">
    <location>
        <begin position="20"/>
        <end position="250"/>
    </location>
</feature>
<dbReference type="Proteomes" id="UP000245916">
    <property type="component" value="Unassembled WGS sequence"/>
</dbReference>
<dbReference type="GO" id="GO:0032259">
    <property type="term" value="P:methylation"/>
    <property type="evidence" value="ECO:0007669"/>
    <property type="project" value="UniProtKB-KW"/>
</dbReference>
<dbReference type="AlphaFoldDB" id="A0A2U2J6F8"/>
<evidence type="ECO:0000256" key="1">
    <source>
        <dbReference type="SAM" id="SignalP"/>
    </source>
</evidence>
<dbReference type="GO" id="GO:0008168">
    <property type="term" value="F:methyltransferase activity"/>
    <property type="evidence" value="ECO:0007669"/>
    <property type="project" value="UniProtKB-KW"/>
</dbReference>
<comment type="caution">
    <text evidence="3">The sequence shown here is derived from an EMBL/GenBank/DDBJ whole genome shotgun (WGS) entry which is preliminary data.</text>
</comment>
<dbReference type="PIRSF" id="PIRSF031679">
    <property type="entry name" value="Mtase_Alr7345_prd"/>
    <property type="match status" value="1"/>
</dbReference>
<dbReference type="InterPro" id="IPR041698">
    <property type="entry name" value="Methyltransf_25"/>
</dbReference>
<dbReference type="Gene3D" id="3.40.50.150">
    <property type="entry name" value="Vaccinia Virus protein VP39"/>
    <property type="match status" value="1"/>
</dbReference>
<protein>
    <submittedName>
        <fullName evidence="3">Methyltransferase</fullName>
    </submittedName>
</protein>
<dbReference type="InterPro" id="IPR029063">
    <property type="entry name" value="SAM-dependent_MTases_sf"/>
</dbReference>
<evidence type="ECO:0000313" key="4">
    <source>
        <dbReference type="Proteomes" id="UP000245916"/>
    </source>
</evidence>
<reference evidence="3 4" key="1">
    <citation type="submission" date="2018-05" db="EMBL/GenBank/DDBJ databases">
        <title>Genome of Sphingosinicella humi QZX222.</title>
        <authorList>
            <person name="Qiao Z."/>
            <person name="Wang G."/>
        </authorList>
    </citation>
    <scope>NUCLEOTIDE SEQUENCE [LARGE SCALE GENOMIC DNA]</scope>
    <source>
        <strain evidence="3 4">QZX222</strain>
    </source>
</reference>
<name>A0A2U2J6F8_9SPHN</name>
<organism evidence="3 4">
    <name type="scientific">Allosphingosinicella humi</name>
    <dbReference type="NCBI Taxonomy" id="2068657"/>
    <lineage>
        <taxon>Bacteria</taxon>
        <taxon>Pseudomonadati</taxon>
        <taxon>Pseudomonadota</taxon>
        <taxon>Alphaproteobacteria</taxon>
        <taxon>Sphingomonadales</taxon>
        <taxon>Sphingomonadaceae</taxon>
        <taxon>Allosphingosinicella</taxon>
    </lineage>
</organism>
<keyword evidence="3" id="KW-0808">Transferase</keyword>
<keyword evidence="4" id="KW-1185">Reference proteome</keyword>